<feature type="transmembrane region" description="Helical" evidence="1">
    <location>
        <begin position="203"/>
        <end position="225"/>
    </location>
</feature>
<keyword evidence="1" id="KW-0472">Membrane</keyword>
<feature type="transmembrane region" description="Helical" evidence="1">
    <location>
        <begin position="7"/>
        <end position="31"/>
    </location>
</feature>
<accession>H2YYP2</accession>
<evidence type="ECO:0000256" key="1">
    <source>
        <dbReference type="SAM" id="Phobius"/>
    </source>
</evidence>
<dbReference type="Ensembl" id="ENSCSAVT00000010579.1">
    <property type="protein sequence ID" value="ENSCSAVP00000010453.1"/>
    <property type="gene ID" value="ENSCSAVG00000006150.1"/>
</dbReference>
<reference evidence="3" key="1">
    <citation type="submission" date="2003-08" db="EMBL/GenBank/DDBJ databases">
        <authorList>
            <person name="Birren B."/>
            <person name="Nusbaum C."/>
            <person name="Abebe A."/>
            <person name="Abouelleil A."/>
            <person name="Adekoya E."/>
            <person name="Ait-zahra M."/>
            <person name="Allen N."/>
            <person name="Allen T."/>
            <person name="An P."/>
            <person name="Anderson M."/>
            <person name="Anderson S."/>
            <person name="Arachchi H."/>
            <person name="Armbruster J."/>
            <person name="Bachantsang P."/>
            <person name="Baldwin J."/>
            <person name="Barry A."/>
            <person name="Bayul T."/>
            <person name="Blitshsteyn B."/>
            <person name="Bloom T."/>
            <person name="Blye J."/>
            <person name="Boguslavskiy L."/>
            <person name="Borowsky M."/>
            <person name="Boukhgalter B."/>
            <person name="Brunache A."/>
            <person name="Butler J."/>
            <person name="Calixte N."/>
            <person name="Calvo S."/>
            <person name="Camarata J."/>
            <person name="Campo K."/>
            <person name="Chang J."/>
            <person name="Cheshatsang Y."/>
            <person name="Citroen M."/>
            <person name="Collymore A."/>
            <person name="Considine T."/>
            <person name="Cook A."/>
            <person name="Cooke P."/>
            <person name="Corum B."/>
            <person name="Cuomo C."/>
            <person name="David R."/>
            <person name="Dawoe T."/>
            <person name="Degray S."/>
            <person name="Dodge S."/>
            <person name="Dooley K."/>
            <person name="Dorje P."/>
            <person name="Dorjee K."/>
            <person name="Dorris L."/>
            <person name="Duffey N."/>
            <person name="Dupes A."/>
            <person name="Elkins T."/>
            <person name="Engels R."/>
            <person name="Erickson J."/>
            <person name="Farina A."/>
            <person name="Faro S."/>
            <person name="Ferreira P."/>
            <person name="Fischer H."/>
            <person name="Fitzgerald M."/>
            <person name="Foley K."/>
            <person name="Gage D."/>
            <person name="Galagan J."/>
            <person name="Gearin G."/>
            <person name="Gnerre S."/>
            <person name="Gnirke A."/>
            <person name="Goyette A."/>
            <person name="Graham J."/>
            <person name="Grandbois E."/>
            <person name="Gyaltsen K."/>
            <person name="Hafez N."/>
            <person name="Hagopian D."/>
            <person name="Hagos B."/>
            <person name="Hall J."/>
            <person name="Hatcher B."/>
            <person name="Heller A."/>
            <person name="Higgins H."/>
            <person name="Honan T."/>
            <person name="Horn A."/>
            <person name="Houde N."/>
            <person name="Hughes L."/>
            <person name="Hulme W."/>
            <person name="Husby E."/>
            <person name="Iliev I."/>
            <person name="Jaffe D."/>
            <person name="Jones C."/>
            <person name="Kamal M."/>
            <person name="Kamat A."/>
            <person name="Kamvysselis M."/>
            <person name="Karlsson E."/>
            <person name="Kells C."/>
            <person name="Kieu A."/>
            <person name="Kisner P."/>
            <person name="Kodira C."/>
            <person name="Kulbokas E."/>
            <person name="Labutti K."/>
            <person name="Lama D."/>
            <person name="Landers T."/>
            <person name="Leger J."/>
            <person name="Levine S."/>
            <person name="Lewis D."/>
            <person name="Lewis T."/>
            <person name="Lindblad-toh K."/>
            <person name="Liu X."/>
            <person name="Lokyitsang T."/>
            <person name="Lokyitsang Y."/>
            <person name="Lucien O."/>
            <person name="Lui A."/>
            <person name="Ma L.J."/>
            <person name="Mabbitt R."/>
            <person name="Macdonald J."/>
            <person name="Maclean C."/>
            <person name="Major J."/>
            <person name="Manning J."/>
            <person name="Marabella R."/>
            <person name="Maru K."/>
            <person name="Matthews C."/>
            <person name="Mauceli E."/>
            <person name="Mccarthy M."/>
            <person name="Mcdonough S."/>
            <person name="Mcghee T."/>
            <person name="Meldrim J."/>
            <person name="Meneus L."/>
            <person name="Mesirov J."/>
            <person name="Mihalev A."/>
            <person name="Mihova T."/>
            <person name="Mikkelsen T."/>
            <person name="Mlenga V."/>
            <person name="Moru K."/>
            <person name="Mozes J."/>
            <person name="Mulrain L."/>
            <person name="Munson G."/>
            <person name="Naylor J."/>
            <person name="Newes C."/>
            <person name="Nguyen C."/>
            <person name="Nguyen N."/>
            <person name="Nguyen T."/>
            <person name="Nicol R."/>
            <person name="Nielsen C."/>
            <person name="Nizzari M."/>
            <person name="Norbu C."/>
            <person name="Norbu N."/>
            <person name="O'donnell P."/>
            <person name="Okoawo O."/>
            <person name="O'leary S."/>
            <person name="Omotosho B."/>
            <person name="O'neill K."/>
            <person name="Osman S."/>
            <person name="Parker S."/>
            <person name="Perrin D."/>
            <person name="Phunkhang P."/>
            <person name="Piqani B."/>
            <person name="Purcell S."/>
            <person name="Rachupka T."/>
            <person name="Ramasamy U."/>
            <person name="Rameau R."/>
            <person name="Ray V."/>
            <person name="Raymond C."/>
            <person name="Retta R."/>
            <person name="Richardson S."/>
            <person name="Rise C."/>
            <person name="Rodriguez J."/>
            <person name="Rogers J."/>
            <person name="Rogov P."/>
            <person name="Rutman M."/>
            <person name="Schupbach R."/>
            <person name="Seaman C."/>
            <person name="Settipalli S."/>
            <person name="Sharpe T."/>
            <person name="Sheridan J."/>
            <person name="Sherpa N."/>
            <person name="Shi J."/>
            <person name="Smirnov S."/>
            <person name="Smith C."/>
            <person name="Sougnez C."/>
            <person name="Spencer B."/>
            <person name="Stalker J."/>
            <person name="Stange-thomann N."/>
            <person name="Stavropoulos S."/>
            <person name="Stetson K."/>
            <person name="Stone C."/>
            <person name="Stone S."/>
            <person name="Stubbs M."/>
            <person name="Talamas J."/>
            <person name="Tchuinga P."/>
            <person name="Tenzing P."/>
            <person name="Tesfaye S."/>
            <person name="Theodore J."/>
            <person name="Thoulutsang Y."/>
            <person name="Topham K."/>
            <person name="Towey S."/>
            <person name="Tsamla T."/>
            <person name="Tsomo N."/>
            <person name="Vallee D."/>
            <person name="Vassiliev H."/>
            <person name="Venkataraman V."/>
            <person name="Vinson J."/>
            <person name="Vo A."/>
            <person name="Wade C."/>
            <person name="Wang S."/>
            <person name="Wangchuk T."/>
            <person name="Wangdi T."/>
            <person name="Whittaker C."/>
            <person name="Wilkinson J."/>
            <person name="Wu Y."/>
            <person name="Wyman D."/>
            <person name="Yadav S."/>
            <person name="Yang S."/>
            <person name="Yang X."/>
            <person name="Yeager S."/>
            <person name="Yee E."/>
            <person name="Young G."/>
            <person name="Zainoun J."/>
            <person name="Zembeck L."/>
            <person name="Zimmer A."/>
            <person name="Zody M."/>
            <person name="Lander E."/>
        </authorList>
    </citation>
    <scope>NUCLEOTIDE SEQUENCE [LARGE SCALE GENOMIC DNA]</scope>
</reference>
<sequence>MCSRQTFLMWLFVLVKLGDFTGDVFLLVWLLQQNQINLFSITSPQLPVTNLSMEYCRPISFFNESKEIVNSVVRDGVFSTWTYLVIAGFCFLMFPAVVPLSIPPQVFGDVFDDNIDDDVVSIDYEFRAEEKGMKRMMRYFPIILLVIIHDITLSGIAMDVFSSIMSPHGTRCQQCFMNIGVGCSNDGKLDWNKAHIFPQQLDYYWLITIGTKIVSAMMSMGYIVYLELQYRYQLRVIQQQRNVLLLRRHFGRKRTKMQNNCFGLCFSAFFVSFIFL</sequence>
<dbReference type="AlphaFoldDB" id="H2YYP2"/>
<proteinExistence type="predicted"/>
<feature type="transmembrane region" description="Helical" evidence="1">
    <location>
        <begin position="81"/>
        <end position="102"/>
    </location>
</feature>
<dbReference type="Proteomes" id="UP000007875">
    <property type="component" value="Unassembled WGS sequence"/>
</dbReference>
<feature type="transmembrane region" description="Helical" evidence="1">
    <location>
        <begin position="257"/>
        <end position="275"/>
    </location>
</feature>
<organism evidence="2 3">
    <name type="scientific">Ciona savignyi</name>
    <name type="common">Pacific transparent sea squirt</name>
    <dbReference type="NCBI Taxonomy" id="51511"/>
    <lineage>
        <taxon>Eukaryota</taxon>
        <taxon>Metazoa</taxon>
        <taxon>Chordata</taxon>
        <taxon>Tunicata</taxon>
        <taxon>Ascidiacea</taxon>
        <taxon>Phlebobranchia</taxon>
        <taxon>Cionidae</taxon>
        <taxon>Ciona</taxon>
    </lineage>
</organism>
<keyword evidence="3" id="KW-1185">Reference proteome</keyword>
<dbReference type="HOGENOM" id="CLU_068265_0_0_1"/>
<keyword evidence="1" id="KW-0812">Transmembrane</keyword>
<feature type="transmembrane region" description="Helical" evidence="1">
    <location>
        <begin position="139"/>
        <end position="158"/>
    </location>
</feature>
<evidence type="ECO:0000313" key="2">
    <source>
        <dbReference type="Ensembl" id="ENSCSAVP00000010453.1"/>
    </source>
</evidence>
<dbReference type="OMA" id="FQDSTIV"/>
<name>H2YYP2_CIOSA</name>
<reference evidence="2" key="3">
    <citation type="submission" date="2025-09" db="UniProtKB">
        <authorList>
            <consortium name="Ensembl"/>
        </authorList>
    </citation>
    <scope>IDENTIFICATION</scope>
</reference>
<reference evidence="2" key="2">
    <citation type="submission" date="2025-08" db="UniProtKB">
        <authorList>
            <consortium name="Ensembl"/>
        </authorList>
    </citation>
    <scope>IDENTIFICATION</scope>
</reference>
<dbReference type="InParanoid" id="H2YYP2"/>
<dbReference type="GeneTree" id="ENSGT00530000067830"/>
<evidence type="ECO:0000313" key="3">
    <source>
        <dbReference type="Proteomes" id="UP000007875"/>
    </source>
</evidence>
<keyword evidence="1" id="KW-1133">Transmembrane helix</keyword>
<protein>
    <submittedName>
        <fullName evidence="2">Uncharacterized protein</fullName>
    </submittedName>
</protein>